<dbReference type="RefSeq" id="XP_026194081.1">
    <property type="nucleotide sequence ID" value="XM_026338296.1"/>
</dbReference>
<accession>A0A6P6S1P0</accession>
<evidence type="ECO:0000256" key="4">
    <source>
        <dbReference type="SAM" id="MobiDB-lite"/>
    </source>
</evidence>
<reference evidence="6" key="1">
    <citation type="submission" date="2025-08" db="UniProtKB">
        <authorList>
            <consortium name="RefSeq"/>
        </authorList>
    </citation>
    <scope>IDENTIFICATION</scope>
</reference>
<evidence type="ECO:0000256" key="2">
    <source>
        <dbReference type="ARBA" id="ARBA00022528"/>
    </source>
</evidence>
<keyword evidence="3" id="KW-0934">Plastid</keyword>
<proteinExistence type="predicted"/>
<sequence>MAYNLDSRVYVLKGAGSNDGYVWLLGLCLTQRKDGRNPSGQRELLGHSDTHPTSLMGAETPGAHCPFHELLMPWCLKVKDAHACVSAPCAHTHMCTHTPAQSSTASIQGHPVATPIFGKKRASNEINELITPLCSRQCHGQFKEPGRGPLSPLPGGPPKGERGPPVEARGCSLRALGLWPSALPEPRQRAFRLCCTVQIPRGVEAKRAHAAAADSCNTNRLSEASRVAAATAEAASARAAQGPASVPTLHAAKRLAFASAERQPRQPWNHKQRPASERLSLEWHLLGIPVFAVVDSTGSPFVFSEERAPRSRSRRTYWDRLRGRGPPLKSDPPRLVQKGLLFFDANEAFAYLHQLLKTSPHVDARVAVLSLSRVFPEFRRQSRLLLRLPPDDASHKAPILEQRQDHEALSPLFQWLFVPSRRATVHARQIRRALGVPLFYRRELRILRGGKSILPLFFDLEDLQRTWKAACAGNGGASSCSSSNEGDDKAGVEIVDFLDLLLRAALEPQSAACAQGDLSNGAVTPGQQHQQGKQPQQPHLLGKLLEEGLWGLVPSTVALEQVEALKKGGTRPAVLHTSPDD</sequence>
<evidence type="ECO:0000256" key="3">
    <source>
        <dbReference type="ARBA" id="ARBA00022640"/>
    </source>
</evidence>
<dbReference type="Gene3D" id="3.40.1350.100">
    <property type="match status" value="1"/>
</dbReference>
<gene>
    <name evidence="6" type="primary">LOC113147510</name>
</gene>
<dbReference type="OrthoDB" id="331904at2759"/>
<dbReference type="InterPro" id="IPR007378">
    <property type="entry name" value="Tic22-like"/>
</dbReference>
<comment type="subcellular location">
    <subcellularLocation>
        <location evidence="1">Plastid</location>
        <location evidence="1">Chloroplast</location>
    </subcellularLocation>
</comment>
<dbReference type="Proteomes" id="UP000515125">
    <property type="component" value="Unplaced"/>
</dbReference>
<dbReference type="AlphaFoldDB" id="A0A6P6S1P0"/>
<feature type="region of interest" description="Disordered" evidence="4">
    <location>
        <begin position="145"/>
        <end position="167"/>
    </location>
</feature>
<evidence type="ECO:0000313" key="6">
    <source>
        <dbReference type="RefSeq" id="XP_026194081.1"/>
    </source>
</evidence>
<feature type="compositionally biased region" description="Low complexity" evidence="4">
    <location>
        <begin position="525"/>
        <end position="537"/>
    </location>
</feature>
<dbReference type="GeneID" id="113147510"/>
<name>A0A6P6S1P0_9EIME</name>
<feature type="region of interest" description="Disordered" evidence="4">
    <location>
        <begin position="36"/>
        <end position="55"/>
    </location>
</feature>
<protein>
    <submittedName>
        <fullName evidence="6">Uncharacterized protein LOC113147510</fullName>
    </submittedName>
</protein>
<evidence type="ECO:0000313" key="5">
    <source>
        <dbReference type="Proteomes" id="UP000515125"/>
    </source>
</evidence>
<dbReference type="GO" id="GO:0009507">
    <property type="term" value="C:chloroplast"/>
    <property type="evidence" value="ECO:0007669"/>
    <property type="project" value="UniProtKB-SubCell"/>
</dbReference>
<keyword evidence="5" id="KW-1185">Reference proteome</keyword>
<feature type="region of interest" description="Disordered" evidence="4">
    <location>
        <begin position="517"/>
        <end position="537"/>
    </location>
</feature>
<keyword evidence="2" id="KW-0150">Chloroplast</keyword>
<evidence type="ECO:0000256" key="1">
    <source>
        <dbReference type="ARBA" id="ARBA00004229"/>
    </source>
</evidence>
<dbReference type="PANTHER" id="PTHR33926:SF4">
    <property type="entry name" value="PROTEIN TIC 22, CHLOROPLASTIC"/>
    <property type="match status" value="1"/>
</dbReference>
<organism evidence="5 6">
    <name type="scientific">Cyclospora cayetanensis</name>
    <dbReference type="NCBI Taxonomy" id="88456"/>
    <lineage>
        <taxon>Eukaryota</taxon>
        <taxon>Sar</taxon>
        <taxon>Alveolata</taxon>
        <taxon>Apicomplexa</taxon>
        <taxon>Conoidasida</taxon>
        <taxon>Coccidia</taxon>
        <taxon>Eucoccidiorida</taxon>
        <taxon>Eimeriorina</taxon>
        <taxon>Eimeriidae</taxon>
        <taxon>Cyclospora</taxon>
    </lineage>
</organism>
<dbReference type="PANTHER" id="PTHR33926">
    <property type="entry name" value="PROTEIN TIC 22, CHLOROPLASTIC"/>
    <property type="match status" value="1"/>
</dbReference>
<dbReference type="GO" id="GO:0015031">
    <property type="term" value="P:protein transport"/>
    <property type="evidence" value="ECO:0007669"/>
    <property type="project" value="InterPro"/>
</dbReference>